<dbReference type="GO" id="GO:0003677">
    <property type="term" value="F:DNA binding"/>
    <property type="evidence" value="ECO:0007669"/>
    <property type="project" value="InterPro"/>
</dbReference>
<organism evidence="6 7">
    <name type="scientific">Gaoshiqia sediminis</name>
    <dbReference type="NCBI Taxonomy" id="2986998"/>
    <lineage>
        <taxon>Bacteria</taxon>
        <taxon>Pseudomonadati</taxon>
        <taxon>Bacteroidota</taxon>
        <taxon>Bacteroidia</taxon>
        <taxon>Marinilabiliales</taxon>
        <taxon>Prolixibacteraceae</taxon>
        <taxon>Gaoshiqia</taxon>
    </lineage>
</organism>
<evidence type="ECO:0000256" key="2">
    <source>
        <dbReference type="ARBA" id="ARBA00023015"/>
    </source>
</evidence>
<dbReference type="SUPFAM" id="SSF88659">
    <property type="entry name" value="Sigma3 and sigma4 domains of RNA polymerase sigma factors"/>
    <property type="match status" value="1"/>
</dbReference>
<dbReference type="InterPro" id="IPR013324">
    <property type="entry name" value="RNA_pol_sigma_r3/r4-like"/>
</dbReference>
<gene>
    <name evidence="6" type="ORF">N2K84_09845</name>
</gene>
<evidence type="ECO:0000259" key="5">
    <source>
        <dbReference type="SMART" id="SM00421"/>
    </source>
</evidence>
<name>A0AA42C8R9_9BACT</name>
<sequence length="186" mass="22354">MQNSDLVIWESIRNGKVDSLRILHERYYFQLCHFTNSYLQNLTVSEELVSDCFLKLWTQRERIFIQKSVKAYLYFMVKNQLIDYSRKKKQDLIQLTEALPDFPDEEVMDKQDSYAALYRAVKRLPEQRRKILELAAFDGLKYHEIASQLNISVNTVKTQMGRAYQFLKEELGTRNLLLYFLFKRFR</sequence>
<dbReference type="InterPro" id="IPR036388">
    <property type="entry name" value="WH-like_DNA-bd_sf"/>
</dbReference>
<dbReference type="InterPro" id="IPR000792">
    <property type="entry name" value="Tscrpt_reg_LuxR_C"/>
</dbReference>
<comment type="caution">
    <text evidence="6">The sequence shown here is derived from an EMBL/GenBank/DDBJ whole genome shotgun (WGS) entry which is preliminary data.</text>
</comment>
<dbReference type="Proteomes" id="UP001163821">
    <property type="component" value="Unassembled WGS sequence"/>
</dbReference>
<keyword evidence="2" id="KW-0805">Transcription regulation</keyword>
<keyword evidence="4" id="KW-0804">Transcription</keyword>
<dbReference type="NCBIfam" id="TIGR02937">
    <property type="entry name" value="sigma70-ECF"/>
    <property type="match status" value="1"/>
</dbReference>
<accession>A0AA42C8R9</accession>
<evidence type="ECO:0000313" key="7">
    <source>
        <dbReference type="Proteomes" id="UP001163821"/>
    </source>
</evidence>
<proteinExistence type="inferred from homology"/>
<dbReference type="CDD" id="cd06171">
    <property type="entry name" value="Sigma70_r4"/>
    <property type="match status" value="1"/>
</dbReference>
<evidence type="ECO:0000256" key="1">
    <source>
        <dbReference type="ARBA" id="ARBA00010641"/>
    </source>
</evidence>
<dbReference type="InterPro" id="IPR013325">
    <property type="entry name" value="RNA_pol_sigma_r2"/>
</dbReference>
<keyword evidence="3" id="KW-0731">Sigma factor</keyword>
<dbReference type="Pfam" id="PF04542">
    <property type="entry name" value="Sigma70_r2"/>
    <property type="match status" value="1"/>
</dbReference>
<dbReference type="Pfam" id="PF08281">
    <property type="entry name" value="Sigma70_r4_2"/>
    <property type="match status" value="1"/>
</dbReference>
<dbReference type="SMART" id="SM00421">
    <property type="entry name" value="HTH_LUXR"/>
    <property type="match status" value="1"/>
</dbReference>
<dbReference type="EMBL" id="JAPAAF010000011">
    <property type="protein sequence ID" value="MCW0483031.1"/>
    <property type="molecule type" value="Genomic_DNA"/>
</dbReference>
<dbReference type="NCBIfam" id="TIGR02985">
    <property type="entry name" value="Sig70_bacteroi1"/>
    <property type="match status" value="1"/>
</dbReference>
<dbReference type="RefSeq" id="WP_282591633.1">
    <property type="nucleotide sequence ID" value="NZ_JAPAAF010000011.1"/>
</dbReference>
<dbReference type="PANTHER" id="PTHR43133">
    <property type="entry name" value="RNA POLYMERASE ECF-TYPE SIGMA FACTO"/>
    <property type="match status" value="1"/>
</dbReference>
<dbReference type="Gene3D" id="1.10.1740.10">
    <property type="match status" value="1"/>
</dbReference>
<evidence type="ECO:0000313" key="6">
    <source>
        <dbReference type="EMBL" id="MCW0483031.1"/>
    </source>
</evidence>
<dbReference type="InterPro" id="IPR013249">
    <property type="entry name" value="RNA_pol_sigma70_r4_t2"/>
</dbReference>
<keyword evidence="7" id="KW-1185">Reference proteome</keyword>
<dbReference type="InterPro" id="IPR007627">
    <property type="entry name" value="RNA_pol_sigma70_r2"/>
</dbReference>
<dbReference type="InterPro" id="IPR014327">
    <property type="entry name" value="RNA_pol_sigma70_bacteroid"/>
</dbReference>
<feature type="domain" description="HTH luxR-type" evidence="5">
    <location>
        <begin position="121"/>
        <end position="181"/>
    </location>
</feature>
<dbReference type="InterPro" id="IPR039425">
    <property type="entry name" value="RNA_pol_sigma-70-like"/>
</dbReference>
<dbReference type="SUPFAM" id="SSF88946">
    <property type="entry name" value="Sigma2 domain of RNA polymerase sigma factors"/>
    <property type="match status" value="1"/>
</dbReference>
<evidence type="ECO:0000256" key="4">
    <source>
        <dbReference type="ARBA" id="ARBA00023163"/>
    </source>
</evidence>
<dbReference type="InterPro" id="IPR014284">
    <property type="entry name" value="RNA_pol_sigma-70_dom"/>
</dbReference>
<reference evidence="6" key="1">
    <citation type="submission" date="2022-10" db="EMBL/GenBank/DDBJ databases">
        <title>Gaoshiqiia sediminis gen. nov., sp. nov., isolated from coastal sediment.</title>
        <authorList>
            <person name="Yu W.X."/>
            <person name="Mu D.S."/>
            <person name="Du J.Z."/>
            <person name="Liang Y.Q."/>
        </authorList>
    </citation>
    <scope>NUCLEOTIDE SEQUENCE</scope>
    <source>
        <strain evidence="6">A06</strain>
    </source>
</reference>
<dbReference type="Gene3D" id="1.10.10.10">
    <property type="entry name" value="Winged helix-like DNA-binding domain superfamily/Winged helix DNA-binding domain"/>
    <property type="match status" value="1"/>
</dbReference>
<protein>
    <submittedName>
        <fullName evidence="6">RNA polymerase sigma-70 factor</fullName>
    </submittedName>
</protein>
<dbReference type="GO" id="GO:0006352">
    <property type="term" value="P:DNA-templated transcription initiation"/>
    <property type="evidence" value="ECO:0007669"/>
    <property type="project" value="InterPro"/>
</dbReference>
<dbReference type="PANTHER" id="PTHR43133:SF46">
    <property type="entry name" value="RNA POLYMERASE SIGMA-70 FACTOR ECF SUBFAMILY"/>
    <property type="match status" value="1"/>
</dbReference>
<comment type="similarity">
    <text evidence="1">Belongs to the sigma-70 factor family. ECF subfamily.</text>
</comment>
<dbReference type="AlphaFoldDB" id="A0AA42C8R9"/>
<evidence type="ECO:0000256" key="3">
    <source>
        <dbReference type="ARBA" id="ARBA00023082"/>
    </source>
</evidence>
<dbReference type="GO" id="GO:0016987">
    <property type="term" value="F:sigma factor activity"/>
    <property type="evidence" value="ECO:0007669"/>
    <property type="project" value="UniProtKB-KW"/>
</dbReference>